<protein>
    <submittedName>
        <fullName evidence="1">Uncharacterized protein</fullName>
    </submittedName>
</protein>
<accession>A0AA38LKB2</accession>
<keyword evidence="2" id="KW-1185">Reference proteome</keyword>
<dbReference type="AlphaFoldDB" id="A0AA38LKB2"/>
<evidence type="ECO:0000313" key="2">
    <source>
        <dbReference type="Proteomes" id="UP000824469"/>
    </source>
</evidence>
<proteinExistence type="predicted"/>
<dbReference type="EMBL" id="JAHRHJ020000002">
    <property type="protein sequence ID" value="KAH9325490.1"/>
    <property type="molecule type" value="Genomic_DNA"/>
</dbReference>
<reference evidence="1 2" key="1">
    <citation type="journal article" date="2021" name="Nat. Plants">
        <title>The Taxus genome provides insights into paclitaxel biosynthesis.</title>
        <authorList>
            <person name="Xiong X."/>
            <person name="Gou J."/>
            <person name="Liao Q."/>
            <person name="Li Y."/>
            <person name="Zhou Q."/>
            <person name="Bi G."/>
            <person name="Li C."/>
            <person name="Du R."/>
            <person name="Wang X."/>
            <person name="Sun T."/>
            <person name="Guo L."/>
            <person name="Liang H."/>
            <person name="Lu P."/>
            <person name="Wu Y."/>
            <person name="Zhang Z."/>
            <person name="Ro D.K."/>
            <person name="Shang Y."/>
            <person name="Huang S."/>
            <person name="Yan J."/>
        </authorList>
    </citation>
    <scope>NUCLEOTIDE SEQUENCE [LARGE SCALE GENOMIC DNA]</scope>
    <source>
        <strain evidence="1">Ta-2019</strain>
    </source>
</reference>
<sequence length="64" mass="6616">MGKIVVEGNAKGVGKREGKGVGDEEGMGRIEDLSEGVGFLALILPWGRGCLTKDDGCGPNIDGR</sequence>
<feature type="non-terminal residue" evidence="1">
    <location>
        <position position="64"/>
    </location>
</feature>
<comment type="caution">
    <text evidence="1">The sequence shown here is derived from an EMBL/GenBank/DDBJ whole genome shotgun (WGS) entry which is preliminary data.</text>
</comment>
<dbReference type="Proteomes" id="UP000824469">
    <property type="component" value="Unassembled WGS sequence"/>
</dbReference>
<name>A0AA38LKB2_TAXCH</name>
<organism evidence="1 2">
    <name type="scientific">Taxus chinensis</name>
    <name type="common">Chinese yew</name>
    <name type="synonym">Taxus wallichiana var. chinensis</name>
    <dbReference type="NCBI Taxonomy" id="29808"/>
    <lineage>
        <taxon>Eukaryota</taxon>
        <taxon>Viridiplantae</taxon>
        <taxon>Streptophyta</taxon>
        <taxon>Embryophyta</taxon>
        <taxon>Tracheophyta</taxon>
        <taxon>Spermatophyta</taxon>
        <taxon>Pinopsida</taxon>
        <taxon>Pinidae</taxon>
        <taxon>Conifers II</taxon>
        <taxon>Cupressales</taxon>
        <taxon>Taxaceae</taxon>
        <taxon>Taxus</taxon>
    </lineage>
</organism>
<gene>
    <name evidence="1" type="ORF">KI387_005668</name>
</gene>
<evidence type="ECO:0000313" key="1">
    <source>
        <dbReference type="EMBL" id="KAH9325490.1"/>
    </source>
</evidence>